<gene>
    <name evidence="12" type="ORF">OKA104_LOCUS4632</name>
</gene>
<keyword evidence="3" id="KW-0547">Nucleotide-binding</keyword>
<name>A0A818L6S3_9BILA</name>
<dbReference type="PANTHER" id="PTHR21348:SF2">
    <property type="entry name" value="SULFIREDOXIN-1"/>
    <property type="match status" value="1"/>
</dbReference>
<evidence type="ECO:0000256" key="1">
    <source>
        <dbReference type="ARBA" id="ARBA00009609"/>
    </source>
</evidence>
<keyword evidence="10" id="KW-0812">Transmembrane</keyword>
<dbReference type="EMBL" id="CAJOAY010000152">
    <property type="protein sequence ID" value="CAF3561807.1"/>
    <property type="molecule type" value="Genomic_DNA"/>
</dbReference>
<comment type="similarity">
    <text evidence="1">Belongs to the sulfiredoxin family.</text>
</comment>
<dbReference type="SUPFAM" id="SSF110849">
    <property type="entry name" value="ParB/Sulfiredoxin"/>
    <property type="match status" value="1"/>
</dbReference>
<dbReference type="Proteomes" id="UP000663881">
    <property type="component" value="Unassembled WGS sequence"/>
</dbReference>
<evidence type="ECO:0000256" key="4">
    <source>
        <dbReference type="ARBA" id="ARBA00022840"/>
    </source>
</evidence>
<organism evidence="12 13">
    <name type="scientific">Adineta steineri</name>
    <dbReference type="NCBI Taxonomy" id="433720"/>
    <lineage>
        <taxon>Eukaryota</taxon>
        <taxon>Metazoa</taxon>
        <taxon>Spiralia</taxon>
        <taxon>Gnathifera</taxon>
        <taxon>Rotifera</taxon>
        <taxon>Eurotatoria</taxon>
        <taxon>Bdelloidea</taxon>
        <taxon>Adinetida</taxon>
        <taxon>Adinetidae</taxon>
        <taxon>Adineta</taxon>
    </lineage>
</organism>
<proteinExistence type="inferred from homology"/>
<dbReference type="InterPro" id="IPR003115">
    <property type="entry name" value="ParB_N"/>
</dbReference>
<sequence length="472" mass="54482">MNSTLINTSNGSPACHDQQESYEPTSIHSALINEIYDIPMIEISRPLLSILDEDKVRSLMATIQSMDSDQIPPIDVLWYEAPNSGNNYFFSMGGCHRWEAHKRLNLPTIRAKLVRTTLKDLEIKYKMSSTTTIEPKKESLGISAALILSLVGLTLLLVIAILIKREIRRGNVKSKRDGHFWSCKFFDKYNQSRLPKDGKISAKVRPQWLLVGHHELPSHYYTKDECPQYIARMFTVDLYNVLQHTCRETFADIDTTTAFESYLINNYPSLSETIHLFRKLKIRAEIDLVPFTLDDTKEGIRMFNHLLQKLSEFVNNQYLRQREVDLSLFNQSEEQQQIKMSSKYIPLLPKDLCHIPLRSIDDDSLANMNKRSRSKGRFPFHLPSFLNKRRFFSTKSSSTPTQSSKNRNELYRNVEISLDDNEHGDISIDSPINKQSRQRPKRHVATDVVPLVEFHDALSQSTTFGSDTEQHT</sequence>
<evidence type="ECO:0000313" key="13">
    <source>
        <dbReference type="Proteomes" id="UP000663881"/>
    </source>
</evidence>
<dbReference type="Pfam" id="PF02195">
    <property type="entry name" value="ParB_N"/>
    <property type="match status" value="1"/>
</dbReference>
<evidence type="ECO:0000256" key="5">
    <source>
        <dbReference type="ARBA" id="ARBA00022862"/>
    </source>
</evidence>
<feature type="region of interest" description="Disordered" evidence="9">
    <location>
        <begin position="422"/>
        <end position="444"/>
    </location>
</feature>
<keyword evidence="6" id="KW-0560">Oxidoreductase</keyword>
<keyword evidence="10" id="KW-1133">Transmembrane helix</keyword>
<comment type="catalytic activity">
    <reaction evidence="8">
        <text>S-hydroxy-S-oxy-L-cysteinyl-[peroxiredoxin] + [protein]-dithiol + ATP = S-hydroxy-L-cysteinyl-[peroxiredoxin] + [protein]-disulfide + ADP + phosphate</text>
        <dbReference type="Rhea" id="RHEA:17545"/>
        <dbReference type="Rhea" id="RHEA-COMP:10593"/>
        <dbReference type="Rhea" id="RHEA-COMP:10594"/>
        <dbReference type="Rhea" id="RHEA-COMP:13681"/>
        <dbReference type="Rhea" id="RHEA-COMP:17976"/>
        <dbReference type="ChEBI" id="CHEBI:29950"/>
        <dbReference type="ChEBI" id="CHEBI:30616"/>
        <dbReference type="ChEBI" id="CHEBI:43474"/>
        <dbReference type="ChEBI" id="CHEBI:50058"/>
        <dbReference type="ChEBI" id="CHEBI:61973"/>
        <dbReference type="ChEBI" id="CHEBI:61974"/>
        <dbReference type="ChEBI" id="CHEBI:456216"/>
        <dbReference type="EC" id="1.8.98.2"/>
    </reaction>
</comment>
<evidence type="ECO:0000256" key="8">
    <source>
        <dbReference type="ARBA" id="ARBA00047514"/>
    </source>
</evidence>
<evidence type="ECO:0000256" key="9">
    <source>
        <dbReference type="SAM" id="MobiDB-lite"/>
    </source>
</evidence>
<dbReference type="GO" id="GO:0034599">
    <property type="term" value="P:cellular response to oxidative stress"/>
    <property type="evidence" value="ECO:0007669"/>
    <property type="project" value="TreeGrafter"/>
</dbReference>
<accession>A0A818L6S3</accession>
<feature type="region of interest" description="Disordered" evidence="9">
    <location>
        <begin position="1"/>
        <end position="20"/>
    </location>
</feature>
<keyword evidence="5" id="KW-0049">Antioxidant</keyword>
<dbReference type="PANTHER" id="PTHR21348">
    <property type="match status" value="1"/>
</dbReference>
<keyword evidence="4" id="KW-0067">ATP-binding</keyword>
<keyword evidence="7" id="KW-1015">Disulfide bond</keyword>
<dbReference type="InterPro" id="IPR016692">
    <property type="entry name" value="Sulfiredoxin"/>
</dbReference>
<evidence type="ECO:0000256" key="3">
    <source>
        <dbReference type="ARBA" id="ARBA00022741"/>
    </source>
</evidence>
<feature type="transmembrane region" description="Helical" evidence="10">
    <location>
        <begin position="140"/>
        <end position="163"/>
    </location>
</feature>
<evidence type="ECO:0000256" key="7">
    <source>
        <dbReference type="ARBA" id="ARBA00023157"/>
    </source>
</evidence>
<evidence type="ECO:0000256" key="2">
    <source>
        <dbReference type="ARBA" id="ARBA00013055"/>
    </source>
</evidence>
<reference evidence="12" key="1">
    <citation type="submission" date="2021-02" db="EMBL/GenBank/DDBJ databases">
        <authorList>
            <person name="Nowell W R."/>
        </authorList>
    </citation>
    <scope>NUCLEOTIDE SEQUENCE</scope>
</reference>
<protein>
    <recommendedName>
        <fullName evidence="2">sulfiredoxin</fullName>
        <ecNumber evidence="2">1.8.98.2</ecNumber>
    </recommendedName>
</protein>
<dbReference type="SMART" id="SM00470">
    <property type="entry name" value="ParB"/>
    <property type="match status" value="1"/>
</dbReference>
<evidence type="ECO:0000313" key="12">
    <source>
        <dbReference type="EMBL" id="CAF3561807.1"/>
    </source>
</evidence>
<dbReference type="EC" id="1.8.98.2" evidence="2"/>
<comment type="caution">
    <text evidence="12">The sequence shown here is derived from an EMBL/GenBank/DDBJ whole genome shotgun (WGS) entry which is preliminary data.</text>
</comment>
<dbReference type="AlphaFoldDB" id="A0A818L6S3"/>
<evidence type="ECO:0000256" key="10">
    <source>
        <dbReference type="SAM" id="Phobius"/>
    </source>
</evidence>
<dbReference type="InterPro" id="IPR036086">
    <property type="entry name" value="ParB/Sulfiredoxin_sf"/>
</dbReference>
<feature type="compositionally biased region" description="Polar residues" evidence="9">
    <location>
        <begin position="1"/>
        <end position="12"/>
    </location>
</feature>
<dbReference type="CDD" id="cd16395">
    <property type="entry name" value="Srx"/>
    <property type="match status" value="1"/>
</dbReference>
<evidence type="ECO:0000259" key="11">
    <source>
        <dbReference type="SMART" id="SM00470"/>
    </source>
</evidence>
<dbReference type="Gene3D" id="3.90.1530.10">
    <property type="entry name" value="Conserved hypothetical protein from pyrococcus furiosus pfu- 392566-001, ParB domain"/>
    <property type="match status" value="1"/>
</dbReference>
<keyword evidence="10" id="KW-0472">Membrane</keyword>
<dbReference type="GO" id="GO:0005524">
    <property type="term" value="F:ATP binding"/>
    <property type="evidence" value="ECO:0007669"/>
    <property type="project" value="UniProtKB-KW"/>
</dbReference>
<dbReference type="GO" id="GO:0032542">
    <property type="term" value="F:sulfiredoxin activity"/>
    <property type="evidence" value="ECO:0007669"/>
    <property type="project" value="UniProtKB-EC"/>
</dbReference>
<dbReference type="GO" id="GO:0005737">
    <property type="term" value="C:cytoplasm"/>
    <property type="evidence" value="ECO:0007669"/>
    <property type="project" value="TreeGrafter"/>
</dbReference>
<evidence type="ECO:0000256" key="6">
    <source>
        <dbReference type="ARBA" id="ARBA00023002"/>
    </source>
</evidence>
<feature type="domain" description="ParB-like N-terminal" evidence="11">
    <location>
        <begin position="36"/>
        <end position="133"/>
    </location>
</feature>